<gene>
    <name evidence="7" type="ORF">A7K95_08450</name>
    <name evidence="6" type="ORF">GA842_01625</name>
</gene>
<keyword evidence="4" id="KW-0233">DNA recombination</keyword>
<accession>A0AAP5TDM0</accession>
<dbReference type="CDD" id="cd01189">
    <property type="entry name" value="INT_ICEBs1_C_like"/>
    <property type="match status" value="1"/>
</dbReference>
<dbReference type="PANTHER" id="PTHR30629">
    <property type="entry name" value="PROPHAGE INTEGRASE"/>
    <property type="match status" value="1"/>
</dbReference>
<evidence type="ECO:0000259" key="5">
    <source>
        <dbReference type="PROSITE" id="PS51898"/>
    </source>
</evidence>
<organism evidence="6 9">
    <name type="scientific">Pediococcus parvulus</name>
    <dbReference type="NCBI Taxonomy" id="54062"/>
    <lineage>
        <taxon>Bacteria</taxon>
        <taxon>Bacillati</taxon>
        <taxon>Bacillota</taxon>
        <taxon>Bacilli</taxon>
        <taxon>Lactobacillales</taxon>
        <taxon>Lactobacillaceae</taxon>
        <taxon>Pediococcus</taxon>
    </lineage>
</organism>
<dbReference type="AlphaFoldDB" id="A0AAP5TDM0"/>
<keyword evidence="8" id="KW-1185">Reference proteome</keyword>
<reference evidence="7 8" key="1">
    <citation type="submission" date="2016-05" db="EMBL/GenBank/DDBJ databases">
        <title>Draft genome sequence of Pediococcus parvulus 2.6, a probiotic beta-glucan producer strain.</title>
        <authorList>
            <person name="Mohedano M.L."/>
            <person name="Perez-Ramos A."/>
            <person name="Duenas M.T."/>
            <person name="Lamontanara A."/>
            <person name="Orru L."/>
            <person name="Spano G."/>
            <person name="Capozzi V."/>
            <person name="Lopez P."/>
        </authorList>
    </citation>
    <scope>NUCLEOTIDE SEQUENCE [LARGE SCALE GENOMIC DNA]</scope>
    <source>
        <strain evidence="7 8">2.6</strain>
    </source>
</reference>
<dbReference type="InterPro" id="IPR050808">
    <property type="entry name" value="Phage_Integrase"/>
</dbReference>
<dbReference type="SUPFAM" id="SSF56349">
    <property type="entry name" value="DNA breaking-rejoining enzymes"/>
    <property type="match status" value="1"/>
</dbReference>
<dbReference type="InterPro" id="IPR013762">
    <property type="entry name" value="Integrase-like_cat_sf"/>
</dbReference>
<dbReference type="GO" id="GO:0006310">
    <property type="term" value="P:DNA recombination"/>
    <property type="evidence" value="ECO:0007669"/>
    <property type="project" value="UniProtKB-KW"/>
</dbReference>
<evidence type="ECO:0000313" key="6">
    <source>
        <dbReference type="EMBL" id="MDV7693597.1"/>
    </source>
</evidence>
<dbReference type="InterPro" id="IPR011010">
    <property type="entry name" value="DNA_brk_join_enz"/>
</dbReference>
<proteinExistence type="inferred from homology"/>
<dbReference type="PROSITE" id="PS51898">
    <property type="entry name" value="TYR_RECOMBINASE"/>
    <property type="match status" value="1"/>
</dbReference>
<evidence type="ECO:0000313" key="9">
    <source>
        <dbReference type="Proteomes" id="UP001275867"/>
    </source>
</evidence>
<sequence>MASIKSYETKDGKKLYLFKMYIGIDPQTGKKKQTTRRGFRTKKQATLEASRLELEISQGGIKQENNILFSKVYEQWYQAYVNTVRESTVARVSKMFDNHILPYFGNKRIRTISIAQCQKAINDWFKIASYNYRKWYNYTSMVFDYAVKHEYIDRNPTNLVNIPKKPTEYGDKTPNFWDKQEMKQFFTYIDPTKDTEKYTLFRVLAFTGVRRGECLALTWDDINFSQETLRINKTLTQGMKGVQIIQAPKTRKSQRTIKLDKQTVHYLKMWRKEQRKYYLMLGFNTLHKGQLVFANSKNKYKSLNTPAKWLAPLITKSKLHKITIHGFRHSHASALFSAGASIKEVQERLGHSDVKTTLDIYTHVTQKQNDKAVEKFEKYMNF</sequence>
<dbReference type="Proteomes" id="UP001275867">
    <property type="component" value="Unassembled WGS sequence"/>
</dbReference>
<keyword evidence="3" id="KW-0238">DNA-binding</keyword>
<dbReference type="InterPro" id="IPR028259">
    <property type="entry name" value="AP2-like_int_N"/>
</dbReference>
<dbReference type="GO" id="GO:0015074">
    <property type="term" value="P:DNA integration"/>
    <property type="evidence" value="ECO:0007669"/>
    <property type="project" value="UniProtKB-KW"/>
</dbReference>
<name>A0AAP5TDM0_9LACO</name>
<dbReference type="PANTHER" id="PTHR30629:SF2">
    <property type="entry name" value="PROPHAGE INTEGRASE INTS-RELATED"/>
    <property type="match status" value="1"/>
</dbReference>
<dbReference type="EMBL" id="LXND01000060">
    <property type="protein sequence ID" value="OAD63716.1"/>
    <property type="molecule type" value="Genomic_DNA"/>
</dbReference>
<dbReference type="Proteomes" id="UP000077280">
    <property type="component" value="Unassembled WGS sequence"/>
</dbReference>
<feature type="domain" description="Tyr recombinase" evidence="5">
    <location>
        <begin position="172"/>
        <end position="374"/>
    </location>
</feature>
<evidence type="ECO:0000256" key="2">
    <source>
        <dbReference type="ARBA" id="ARBA00022908"/>
    </source>
</evidence>
<dbReference type="Pfam" id="PF14657">
    <property type="entry name" value="Arm-DNA-bind_4"/>
    <property type="match status" value="1"/>
</dbReference>
<dbReference type="GO" id="GO:0003677">
    <property type="term" value="F:DNA binding"/>
    <property type="evidence" value="ECO:0007669"/>
    <property type="project" value="UniProtKB-KW"/>
</dbReference>
<evidence type="ECO:0000256" key="3">
    <source>
        <dbReference type="ARBA" id="ARBA00023125"/>
    </source>
</evidence>
<dbReference type="Gene3D" id="1.10.443.10">
    <property type="entry name" value="Intergrase catalytic core"/>
    <property type="match status" value="1"/>
</dbReference>
<dbReference type="RefSeq" id="WP_068807162.1">
    <property type="nucleotide sequence ID" value="NZ_LXND01000060.1"/>
</dbReference>
<evidence type="ECO:0000256" key="4">
    <source>
        <dbReference type="ARBA" id="ARBA00023172"/>
    </source>
</evidence>
<reference evidence="6" key="2">
    <citation type="submission" date="2019-10" db="EMBL/GenBank/DDBJ databases">
        <title>Malate fermentation in French cider.</title>
        <authorList>
            <person name="Cousin F.J."/>
            <person name="Medina Fernandez S."/>
            <person name="Misery B."/>
            <person name="Laplace J.-M."/>
            <person name="Cretenet M."/>
        </authorList>
    </citation>
    <scope>NUCLEOTIDE SEQUENCE</scope>
    <source>
        <strain evidence="6">UCMA15901</strain>
    </source>
</reference>
<dbReference type="InterPro" id="IPR004107">
    <property type="entry name" value="Integrase_SAM-like_N"/>
</dbReference>
<dbReference type="Pfam" id="PF14659">
    <property type="entry name" value="Phage_int_SAM_3"/>
    <property type="match status" value="1"/>
</dbReference>
<evidence type="ECO:0000313" key="7">
    <source>
        <dbReference type="EMBL" id="OAD63716.1"/>
    </source>
</evidence>
<dbReference type="InterPro" id="IPR002104">
    <property type="entry name" value="Integrase_catalytic"/>
</dbReference>
<dbReference type="InterPro" id="IPR010998">
    <property type="entry name" value="Integrase_recombinase_N"/>
</dbReference>
<dbReference type="Gene3D" id="1.10.150.130">
    <property type="match status" value="1"/>
</dbReference>
<comment type="caution">
    <text evidence="6">The sequence shown here is derived from an EMBL/GenBank/DDBJ whole genome shotgun (WGS) entry which is preliminary data.</text>
</comment>
<protein>
    <submittedName>
        <fullName evidence="6 7">Integrase</fullName>
    </submittedName>
</protein>
<dbReference type="EMBL" id="WERX01000003">
    <property type="protein sequence ID" value="MDV7693597.1"/>
    <property type="molecule type" value="Genomic_DNA"/>
</dbReference>
<keyword evidence="2" id="KW-0229">DNA integration</keyword>
<evidence type="ECO:0000313" key="8">
    <source>
        <dbReference type="Proteomes" id="UP000077280"/>
    </source>
</evidence>
<comment type="similarity">
    <text evidence="1">Belongs to the 'phage' integrase family.</text>
</comment>
<evidence type="ECO:0000256" key="1">
    <source>
        <dbReference type="ARBA" id="ARBA00008857"/>
    </source>
</evidence>
<dbReference type="Pfam" id="PF00589">
    <property type="entry name" value="Phage_integrase"/>
    <property type="match status" value="1"/>
</dbReference>